<feature type="domain" description="NXPE C-terminal" evidence="2">
    <location>
        <begin position="336"/>
        <end position="562"/>
    </location>
</feature>
<organism evidence="3 4">
    <name type="scientific">Pleurodeles waltl</name>
    <name type="common">Iberian ribbed newt</name>
    <dbReference type="NCBI Taxonomy" id="8319"/>
    <lineage>
        <taxon>Eukaryota</taxon>
        <taxon>Metazoa</taxon>
        <taxon>Chordata</taxon>
        <taxon>Craniata</taxon>
        <taxon>Vertebrata</taxon>
        <taxon>Euteleostomi</taxon>
        <taxon>Amphibia</taxon>
        <taxon>Batrachia</taxon>
        <taxon>Caudata</taxon>
        <taxon>Salamandroidea</taxon>
        <taxon>Salamandridae</taxon>
        <taxon>Pleurodelinae</taxon>
        <taxon>Pleurodeles</taxon>
    </lineage>
</organism>
<dbReference type="InterPro" id="IPR026845">
    <property type="entry name" value="NXPH/NXPE"/>
</dbReference>
<gene>
    <name evidence="3" type="ORF">NDU88_006326</name>
</gene>
<dbReference type="EMBL" id="JANPWB010000005">
    <property type="protein sequence ID" value="KAJ1189582.1"/>
    <property type="molecule type" value="Genomic_DNA"/>
</dbReference>
<dbReference type="Proteomes" id="UP001066276">
    <property type="component" value="Chromosome 3_1"/>
</dbReference>
<reference evidence="3" key="1">
    <citation type="journal article" date="2022" name="bioRxiv">
        <title>Sequencing and chromosome-scale assembly of the giantPleurodeles waltlgenome.</title>
        <authorList>
            <person name="Brown T."/>
            <person name="Elewa A."/>
            <person name="Iarovenko S."/>
            <person name="Subramanian E."/>
            <person name="Araus A.J."/>
            <person name="Petzold A."/>
            <person name="Susuki M."/>
            <person name="Suzuki K.-i.T."/>
            <person name="Hayashi T."/>
            <person name="Toyoda A."/>
            <person name="Oliveira C."/>
            <person name="Osipova E."/>
            <person name="Leigh N.D."/>
            <person name="Simon A."/>
            <person name="Yun M.H."/>
        </authorList>
    </citation>
    <scope>NUCLEOTIDE SEQUENCE</scope>
    <source>
        <strain evidence="3">20211129_DDA</strain>
        <tissue evidence="3">Liver</tissue>
    </source>
</reference>
<dbReference type="Gene3D" id="2.60.40.10">
    <property type="entry name" value="Immunoglobulins"/>
    <property type="match status" value="1"/>
</dbReference>
<evidence type="ECO:0000259" key="2">
    <source>
        <dbReference type="Pfam" id="PF24536"/>
    </source>
</evidence>
<evidence type="ECO:0000256" key="1">
    <source>
        <dbReference type="ARBA" id="ARBA00005431"/>
    </source>
</evidence>
<dbReference type="Pfam" id="PF06312">
    <property type="entry name" value="Neurexophilin"/>
    <property type="match status" value="1"/>
</dbReference>
<dbReference type="AlphaFoldDB" id="A0AAV7ULB2"/>
<dbReference type="SUPFAM" id="SSF81296">
    <property type="entry name" value="E set domains"/>
    <property type="match status" value="1"/>
</dbReference>
<accession>A0AAV7ULB2</accession>
<dbReference type="InterPro" id="IPR013783">
    <property type="entry name" value="Ig-like_fold"/>
</dbReference>
<evidence type="ECO:0000313" key="4">
    <source>
        <dbReference type="Proteomes" id="UP001066276"/>
    </source>
</evidence>
<dbReference type="Pfam" id="PF24536">
    <property type="entry name" value="NXPE4_C"/>
    <property type="match status" value="1"/>
</dbReference>
<keyword evidence="4" id="KW-1185">Reference proteome</keyword>
<evidence type="ECO:0000313" key="3">
    <source>
        <dbReference type="EMBL" id="KAJ1189582.1"/>
    </source>
</evidence>
<name>A0AAV7ULB2_PLEWA</name>
<comment type="similarity">
    <text evidence="1">Belongs to the NXPE family.</text>
</comment>
<dbReference type="InterPro" id="IPR014756">
    <property type="entry name" value="Ig_E-set"/>
</dbReference>
<dbReference type="InterPro" id="IPR057106">
    <property type="entry name" value="NXPE4_C"/>
</dbReference>
<dbReference type="PANTHER" id="PTHR16165:SF29">
    <property type="entry name" value="NXPE FAMILY MEMBER 2"/>
    <property type="match status" value="1"/>
</dbReference>
<sequence>MIRFIQESDMALQISKKFIYKCLLFVAFFLLLCLLLRRPKQLPSIKTLLQISTPKSHTYLHLMQPSYEDATTDRSTKEKELEINEILNDIDTTIPKVSFTRIETTTSGEKSTATLVHPKQKYCVGELLHVRLDMYDYRGKRKTYGGDYLRARIHSPDLNASASGSIVDFGNGTYLANFTLSWEGTVRVSVLLMHPSEVVSALWRARNEGYENVLFTGKFTSATEEVDKKCGFQLDTKDELCSYGDQRDGEFFYCLRPPALPCESLTHLNSRNTNHSYLSEVEKLAINRSNIGVEVPNAFSLLGVVNCRRPDRKVKEKCKIGTIPPFPGGYFFNNTWNPVSCAMTSFESAEQIKTCLHGKKVFLIGDSTLRQFIKHFVETIKIVEYFSHNETEMQSWQKTLLAINMERSIMVQWKKHTVPFVSLTFYSVKEDTYAARQIDQIGGGENTILILTMGQHFRPFPFHLFIRTAINVRQAIERLFYRSPRTTVIIKEENARDMEINQERFSDFHGHVQYLVLRNVFRGLNVGFVDALDMTISSATNTIHPPLEVLQNLISMSLTYAC</sequence>
<comment type="caution">
    <text evidence="3">The sequence shown here is derived from an EMBL/GenBank/DDBJ whole genome shotgun (WGS) entry which is preliminary data.</text>
</comment>
<protein>
    <recommendedName>
        <fullName evidence="2">NXPE C-terminal domain-containing protein</fullName>
    </recommendedName>
</protein>
<proteinExistence type="inferred from homology"/>
<dbReference type="PANTHER" id="PTHR16165">
    <property type="entry name" value="NXPE FAMILY MEMBER"/>
    <property type="match status" value="1"/>
</dbReference>